<dbReference type="Gene3D" id="3.30.420.10">
    <property type="entry name" value="Ribonuclease H-like superfamily/Ribonuclease H"/>
    <property type="match status" value="1"/>
</dbReference>
<dbReference type="Gene3D" id="1.10.340.70">
    <property type="match status" value="1"/>
</dbReference>
<dbReference type="AlphaFoldDB" id="A0A0J7KK88"/>
<reference evidence="3 4" key="1">
    <citation type="submission" date="2015-04" db="EMBL/GenBank/DDBJ databases">
        <title>Lasius niger genome sequencing.</title>
        <authorList>
            <person name="Konorov E.A."/>
            <person name="Nikitin M.A."/>
            <person name="Kirill M.V."/>
            <person name="Chang P."/>
        </authorList>
    </citation>
    <scope>NUCLEOTIDE SEQUENCE [LARGE SCALE GENOMIC DNA]</scope>
    <source>
        <tissue evidence="3">Whole</tissue>
    </source>
</reference>
<dbReference type="STRING" id="67767.A0A0J7KK88"/>
<dbReference type="PaxDb" id="67767-A0A0J7KK88"/>
<dbReference type="InterPro" id="IPR001584">
    <property type="entry name" value="Integrase_cat-core"/>
</dbReference>
<dbReference type="PANTHER" id="PTHR37984:SF5">
    <property type="entry name" value="PROTEIN NYNRIN-LIKE"/>
    <property type="match status" value="1"/>
</dbReference>
<dbReference type="GO" id="GO:0015074">
    <property type="term" value="P:DNA integration"/>
    <property type="evidence" value="ECO:0007669"/>
    <property type="project" value="InterPro"/>
</dbReference>
<dbReference type="SUPFAM" id="SSF53098">
    <property type="entry name" value="Ribonuclease H-like"/>
    <property type="match status" value="1"/>
</dbReference>
<evidence type="ECO:0000313" key="4">
    <source>
        <dbReference type="Proteomes" id="UP000036403"/>
    </source>
</evidence>
<comment type="caution">
    <text evidence="3">The sequence shown here is derived from an EMBL/GenBank/DDBJ whole genome shotgun (WGS) entry which is preliminary data.</text>
</comment>
<keyword evidence="4" id="KW-1185">Reference proteome</keyword>
<dbReference type="GO" id="GO:0003964">
    <property type="term" value="F:RNA-directed DNA polymerase activity"/>
    <property type="evidence" value="ECO:0007669"/>
    <property type="project" value="UniProtKB-EC"/>
</dbReference>
<proteinExistence type="predicted"/>
<dbReference type="InterPro" id="IPR012337">
    <property type="entry name" value="RNaseH-like_sf"/>
</dbReference>
<dbReference type="PANTHER" id="PTHR37984">
    <property type="entry name" value="PROTEIN CBG26694"/>
    <property type="match status" value="1"/>
</dbReference>
<dbReference type="FunFam" id="3.30.420.10:FF:000063">
    <property type="entry name" value="Retrovirus-related Pol polyprotein from transposon 297-like Protein"/>
    <property type="match status" value="1"/>
</dbReference>
<protein>
    <recommendedName>
        <fullName evidence="1">RNA-directed DNA polymerase</fullName>
        <ecNumber evidence="1">2.7.7.49</ecNumber>
    </recommendedName>
</protein>
<name>A0A0J7KK88_LASNI</name>
<evidence type="ECO:0000256" key="1">
    <source>
        <dbReference type="ARBA" id="ARBA00012493"/>
    </source>
</evidence>
<organism evidence="3 4">
    <name type="scientific">Lasius niger</name>
    <name type="common">Black garden ant</name>
    <dbReference type="NCBI Taxonomy" id="67767"/>
    <lineage>
        <taxon>Eukaryota</taxon>
        <taxon>Metazoa</taxon>
        <taxon>Ecdysozoa</taxon>
        <taxon>Arthropoda</taxon>
        <taxon>Hexapoda</taxon>
        <taxon>Insecta</taxon>
        <taxon>Pterygota</taxon>
        <taxon>Neoptera</taxon>
        <taxon>Endopterygota</taxon>
        <taxon>Hymenoptera</taxon>
        <taxon>Apocrita</taxon>
        <taxon>Aculeata</taxon>
        <taxon>Formicoidea</taxon>
        <taxon>Formicidae</taxon>
        <taxon>Formicinae</taxon>
        <taxon>Lasius</taxon>
        <taxon>Lasius</taxon>
    </lineage>
</organism>
<evidence type="ECO:0000259" key="2">
    <source>
        <dbReference type="PROSITE" id="PS50994"/>
    </source>
</evidence>
<dbReference type="GO" id="GO:0003676">
    <property type="term" value="F:nucleic acid binding"/>
    <property type="evidence" value="ECO:0007669"/>
    <property type="project" value="InterPro"/>
</dbReference>
<sequence length="274" mass="31621">MKAARLIISAGALRESILHKIHEGYQGITKKCRAHTRESVWWSGISTEIENLVKTCPQCIEESSNNREPLIPSEFPQRPWQKIGIDLFKLEWKWYLLATDYYSRYPEVVLLTSLREVIKHLKSIFARHGTPEEVYSGTHFGSLLTSKFTQFAKEWAFKHTTSSPKFPQSNGFIESMVKIIKRGLKKSDAGYKALQSYHATPLSNGFSPAELLMGRRIRTMVPIAVKQLDPKIPDKQTVLRKEEHNRLKQNFNYDSRHRVVYQNQNLEIMSGSSI</sequence>
<dbReference type="Pfam" id="PF17921">
    <property type="entry name" value="Integrase_H2C2"/>
    <property type="match status" value="1"/>
</dbReference>
<dbReference type="InterPro" id="IPR050951">
    <property type="entry name" value="Retrovirus_Pol_polyprotein"/>
</dbReference>
<dbReference type="Proteomes" id="UP000036403">
    <property type="component" value="Unassembled WGS sequence"/>
</dbReference>
<dbReference type="PROSITE" id="PS50994">
    <property type="entry name" value="INTEGRASE"/>
    <property type="match status" value="1"/>
</dbReference>
<feature type="domain" description="Integrase catalytic" evidence="2">
    <location>
        <begin position="75"/>
        <end position="241"/>
    </location>
</feature>
<dbReference type="InterPro" id="IPR041588">
    <property type="entry name" value="Integrase_H2C2"/>
</dbReference>
<dbReference type="OrthoDB" id="7554151at2759"/>
<gene>
    <name evidence="3" type="ORF">RF55_9508</name>
</gene>
<dbReference type="InterPro" id="IPR036397">
    <property type="entry name" value="RNaseH_sf"/>
</dbReference>
<dbReference type="EC" id="2.7.7.49" evidence="1"/>
<dbReference type="EMBL" id="LBMM01006316">
    <property type="protein sequence ID" value="KMQ90707.1"/>
    <property type="molecule type" value="Genomic_DNA"/>
</dbReference>
<accession>A0A0J7KK88</accession>
<evidence type="ECO:0000313" key="3">
    <source>
        <dbReference type="EMBL" id="KMQ90707.1"/>
    </source>
</evidence>